<sequence>MVNARLNKRRLRAVVAFLTLIGLGFGGVVGYEATIAQPNQVVRADTASTTLLQLGIPKAVIQTMLDNSLMSDGRTPTAAGETVNTFTVGDVQKLKTLSLATRTKNTDGTYTSKANSNVADWLGSLDYTSTTGGASPVVTNDVVLGADYLSTGQTAASTILDQGVPKWSGGDQYYTPTPILNVLMAVINSATNATTLDLTGMLSKVPTQSAYSTVHMATMALVQTNKLTNLKTLNLGGNRLGSDQQGSAAIDGSAYYLFRSNTLTSNSVTDLDLSNNDFTTLDGNILSGIGSQISALNLGGNNITSIDYNNGSVFSNASKSDGGSVNLAGSENLNVSGNTAYVIASALNSGGASLTLDDKTANDLATNQLASQSAWPGVSSAGFQSIAPQLSGNTVTTIVSQNATAVTSNVLQTLATTNADALSADTLTSLADKNANAITADALSSIAANNATAIDDKVVSSVLANKPTAITSDSLSPIAQNSAGALTSNLVSSILEKQPDAITSDSLSAIASGSSDALSPAVVAQVVNSNPTAITADSLSAIAKGNGAALSADVLATVAKTSPDAITSTSLAAVAANNAAALDATTLATIAKTHPDAIDATVIATVATQNPATLTPDLVTKLADAGALDATALKTIAVNNPAALTGLSDDDKEKVIAAAGGSDKVGDVVNNPTTVPDSEAAKPATDTPVIAPQSDTQGSVAVSGGNIGFGQVNLGGTDDVITSPTAIEVAGTIPKSWSLAVSATPWQTADGQHQFQPTLTFGTVQDKANNKALDAIQLTSDGRTKVLVGNATAAQTFDVQMGSIQMTHFDGAVAGQAYTGTINWQLSNTQSATQQ</sequence>
<accession>A0A0D1JIF1</accession>
<dbReference type="AlphaFoldDB" id="A0A0D1JIF1"/>
<name>A0A0D1JIF1_9LACO</name>
<proteinExistence type="predicted"/>
<evidence type="ECO:0000313" key="4">
    <source>
        <dbReference type="EMBL" id="KIU21118.1"/>
    </source>
</evidence>
<organism evidence="4 5">
    <name type="scientific">Weissella cibaria</name>
    <dbReference type="NCBI Taxonomy" id="137591"/>
    <lineage>
        <taxon>Bacteria</taxon>
        <taxon>Bacillati</taxon>
        <taxon>Bacillota</taxon>
        <taxon>Bacilli</taxon>
        <taxon>Lactobacillales</taxon>
        <taxon>Lactobacillaceae</taxon>
        <taxon>Weissella</taxon>
    </lineage>
</organism>
<dbReference type="SUPFAM" id="SSF52058">
    <property type="entry name" value="L domain-like"/>
    <property type="match status" value="1"/>
</dbReference>
<reference evidence="4 5" key="1">
    <citation type="journal article" date="2015" name="Microbiology (Mosc.)">
        <title>Genomics of the Weissella cibaria species with an examination of its metabolic traits.</title>
        <authorList>
            <person name="Lynch K.M."/>
            <person name="Lucid A."/>
            <person name="Arendt E.K."/>
            <person name="Sleator R.D."/>
            <person name="Lucey B."/>
            <person name="Coffey A."/>
        </authorList>
    </citation>
    <scope>NUCLEOTIDE SEQUENCE [LARGE SCALE GENOMIC DNA]</scope>
    <source>
        <strain evidence="4 5">MG1</strain>
    </source>
</reference>
<dbReference type="PANTHER" id="PTHR24366:SF96">
    <property type="entry name" value="LEUCINE RICH REPEAT CONTAINING 53"/>
    <property type="match status" value="1"/>
</dbReference>
<gene>
    <name evidence="4" type="ORF">QX99_00876</name>
</gene>
<keyword evidence="1" id="KW-0433">Leucine-rich repeat</keyword>
<keyword evidence="5" id="KW-1185">Reference proteome</keyword>
<dbReference type="Proteomes" id="UP000032287">
    <property type="component" value="Unassembled WGS sequence"/>
</dbReference>
<dbReference type="PATRIC" id="fig|137591.25.peg.847"/>
<evidence type="ECO:0000256" key="3">
    <source>
        <dbReference type="SAM" id="MobiDB-lite"/>
    </source>
</evidence>
<evidence type="ECO:0000256" key="2">
    <source>
        <dbReference type="ARBA" id="ARBA00022737"/>
    </source>
</evidence>
<dbReference type="EMBL" id="JWHU01000012">
    <property type="protein sequence ID" value="KIU21118.1"/>
    <property type="molecule type" value="Genomic_DNA"/>
</dbReference>
<dbReference type="RefSeq" id="WP_043711089.1">
    <property type="nucleotide sequence ID" value="NZ_JALOCT010000004.1"/>
</dbReference>
<evidence type="ECO:0000313" key="5">
    <source>
        <dbReference type="Proteomes" id="UP000032287"/>
    </source>
</evidence>
<dbReference type="STRING" id="137591.AO080_04860"/>
<dbReference type="Gene3D" id="3.80.10.10">
    <property type="entry name" value="Ribonuclease Inhibitor"/>
    <property type="match status" value="1"/>
</dbReference>
<dbReference type="InterPro" id="IPR032675">
    <property type="entry name" value="LRR_dom_sf"/>
</dbReference>
<feature type="region of interest" description="Disordered" evidence="3">
    <location>
        <begin position="674"/>
        <end position="695"/>
    </location>
</feature>
<dbReference type="PANTHER" id="PTHR24366">
    <property type="entry name" value="IG(IMMUNOGLOBULIN) AND LRR(LEUCINE RICH REPEAT) DOMAINS"/>
    <property type="match status" value="1"/>
</dbReference>
<evidence type="ECO:0008006" key="6">
    <source>
        <dbReference type="Google" id="ProtNLM"/>
    </source>
</evidence>
<protein>
    <recommendedName>
        <fullName evidence="6">Leucine-rich repeat domain-containing protein</fullName>
    </recommendedName>
</protein>
<comment type="caution">
    <text evidence="4">The sequence shown here is derived from an EMBL/GenBank/DDBJ whole genome shotgun (WGS) entry which is preliminary data.</text>
</comment>
<keyword evidence="2" id="KW-0677">Repeat</keyword>
<evidence type="ECO:0000256" key="1">
    <source>
        <dbReference type="ARBA" id="ARBA00022614"/>
    </source>
</evidence>